<evidence type="ECO:0000256" key="3">
    <source>
        <dbReference type="ARBA" id="ARBA00023274"/>
    </source>
</evidence>
<dbReference type="EMBL" id="PCTS01000021">
    <property type="protein sequence ID" value="PIP86528.1"/>
    <property type="molecule type" value="Genomic_DNA"/>
</dbReference>
<evidence type="ECO:0000256" key="4">
    <source>
        <dbReference type="ARBA" id="ARBA00035245"/>
    </source>
</evidence>
<evidence type="ECO:0000313" key="9">
    <source>
        <dbReference type="EMBL" id="PIP86528.1"/>
    </source>
</evidence>
<name>A0A2H0DXD2_9BACT</name>
<dbReference type="Pfam" id="PF00281">
    <property type="entry name" value="Ribosomal_L5"/>
    <property type="match status" value="1"/>
</dbReference>
<feature type="domain" description="Large ribosomal subunit protein uL5 C-terminal" evidence="8">
    <location>
        <begin position="83"/>
        <end position="175"/>
    </location>
</feature>
<protein>
    <recommendedName>
        <fullName evidence="4">Large ribosomal subunit protein uL5</fullName>
    </recommendedName>
    <alternativeName>
        <fullName evidence="5">50S ribosomal protein L5</fullName>
    </alternativeName>
</protein>
<dbReference type="SUPFAM" id="SSF55282">
    <property type="entry name" value="RL5-like"/>
    <property type="match status" value="1"/>
</dbReference>
<dbReference type="GO" id="GO:0006412">
    <property type="term" value="P:translation"/>
    <property type="evidence" value="ECO:0007669"/>
    <property type="project" value="InterPro"/>
</dbReference>
<gene>
    <name evidence="9" type="ORF">COW82_01555</name>
</gene>
<evidence type="ECO:0000313" key="10">
    <source>
        <dbReference type="Proteomes" id="UP000231276"/>
    </source>
</evidence>
<dbReference type="PANTHER" id="PTHR11994">
    <property type="entry name" value="60S RIBOSOMAL PROTEIN L11-RELATED"/>
    <property type="match status" value="1"/>
</dbReference>
<dbReference type="GO" id="GO:0003735">
    <property type="term" value="F:structural constituent of ribosome"/>
    <property type="evidence" value="ECO:0007669"/>
    <property type="project" value="InterPro"/>
</dbReference>
<evidence type="ECO:0000259" key="7">
    <source>
        <dbReference type="Pfam" id="PF00281"/>
    </source>
</evidence>
<reference evidence="9 10" key="1">
    <citation type="submission" date="2017-09" db="EMBL/GenBank/DDBJ databases">
        <title>Depth-based differentiation of microbial function through sediment-hosted aquifers and enrichment of novel symbionts in the deep terrestrial subsurface.</title>
        <authorList>
            <person name="Probst A.J."/>
            <person name="Ladd B."/>
            <person name="Jarett J.K."/>
            <person name="Geller-Mcgrath D.E."/>
            <person name="Sieber C.M."/>
            <person name="Emerson J.B."/>
            <person name="Anantharaman K."/>
            <person name="Thomas B.C."/>
            <person name="Malmstrom R."/>
            <person name="Stieglmeier M."/>
            <person name="Klingl A."/>
            <person name="Woyke T."/>
            <person name="Ryan C.M."/>
            <person name="Banfield J.F."/>
        </authorList>
    </citation>
    <scope>NUCLEOTIDE SEQUENCE [LARGE SCALE GENOMIC DNA]</scope>
    <source>
        <strain evidence="9">CG22_combo_CG10-13_8_21_14_all_43_18</strain>
    </source>
</reference>
<feature type="domain" description="Large ribosomal subunit protein uL5 N-terminal" evidence="7">
    <location>
        <begin position="23"/>
        <end position="78"/>
    </location>
</feature>
<dbReference type="InterPro" id="IPR031310">
    <property type="entry name" value="Ribosomal_uL5_N"/>
</dbReference>
<dbReference type="PIRSF" id="PIRSF002161">
    <property type="entry name" value="Ribosomal_L5"/>
    <property type="match status" value="1"/>
</dbReference>
<dbReference type="InterPro" id="IPR020930">
    <property type="entry name" value="Ribosomal_uL5_bac-type"/>
</dbReference>
<dbReference type="Gene3D" id="3.30.1440.10">
    <property type="match status" value="1"/>
</dbReference>
<dbReference type="Pfam" id="PF00673">
    <property type="entry name" value="Ribosomal_L5_C"/>
    <property type="match status" value="1"/>
</dbReference>
<evidence type="ECO:0000259" key="8">
    <source>
        <dbReference type="Pfam" id="PF00673"/>
    </source>
</evidence>
<dbReference type="NCBIfam" id="NF000585">
    <property type="entry name" value="PRK00010.1"/>
    <property type="match status" value="1"/>
</dbReference>
<dbReference type="InterPro" id="IPR022803">
    <property type="entry name" value="Ribosomal_uL5_dom_sf"/>
</dbReference>
<evidence type="ECO:0000256" key="1">
    <source>
        <dbReference type="ARBA" id="ARBA00008553"/>
    </source>
</evidence>
<dbReference type="Proteomes" id="UP000231276">
    <property type="component" value="Unassembled WGS sequence"/>
</dbReference>
<keyword evidence="2 6" id="KW-0689">Ribosomal protein</keyword>
<comment type="caution">
    <text evidence="9">The sequence shown here is derived from an EMBL/GenBank/DDBJ whole genome shotgun (WGS) entry which is preliminary data.</text>
</comment>
<dbReference type="GO" id="GO:0005840">
    <property type="term" value="C:ribosome"/>
    <property type="evidence" value="ECO:0007669"/>
    <property type="project" value="UniProtKB-KW"/>
</dbReference>
<dbReference type="FunFam" id="3.30.1440.10:FF:000001">
    <property type="entry name" value="50S ribosomal protein L5"/>
    <property type="match status" value="1"/>
</dbReference>
<comment type="similarity">
    <text evidence="1 6">Belongs to the universal ribosomal protein uL5 family.</text>
</comment>
<dbReference type="AlphaFoldDB" id="A0A2H0DXD2"/>
<evidence type="ECO:0000256" key="5">
    <source>
        <dbReference type="ARBA" id="ARBA00035461"/>
    </source>
</evidence>
<keyword evidence="3 6" id="KW-0687">Ribonucleoprotein</keyword>
<proteinExistence type="inferred from homology"/>
<dbReference type="InterPro" id="IPR031309">
    <property type="entry name" value="Ribosomal_uL5_C"/>
</dbReference>
<evidence type="ECO:0000256" key="6">
    <source>
        <dbReference type="RuleBase" id="RU003930"/>
    </source>
</evidence>
<dbReference type="GO" id="GO:1990904">
    <property type="term" value="C:ribonucleoprotein complex"/>
    <property type="evidence" value="ECO:0007669"/>
    <property type="project" value="UniProtKB-KW"/>
</dbReference>
<dbReference type="InterPro" id="IPR002132">
    <property type="entry name" value="Ribosomal_uL5"/>
</dbReference>
<organism evidence="9 10">
    <name type="scientific">Candidatus Campbellbacteria bacterium CG22_combo_CG10-13_8_21_14_all_43_18</name>
    <dbReference type="NCBI Taxonomy" id="1974530"/>
    <lineage>
        <taxon>Bacteria</taxon>
        <taxon>Candidatus Campbelliibacteriota</taxon>
    </lineage>
</organism>
<accession>A0A2H0DXD2</accession>
<sequence length="179" mass="19693">MKMIKDRQSKVYDSLKGIFGYKNKMQTPAVVKVVVSSGIGSLKDKQKAEIIPDRLSLITGQKASPRPAKKSIASFKLREGSIIGYQVTLRGAGALAFLDKLINIALPRTRDFRGLKRSAVDEMGNLTIGVKEHTIFPETSDEELKNVFGMSVTVVTTAKDKTEALKYLEALGFPFKKEG</sequence>
<evidence type="ECO:0000256" key="2">
    <source>
        <dbReference type="ARBA" id="ARBA00022980"/>
    </source>
</evidence>